<accession>A0A5A7QXY8</accession>
<name>A0A5A7QXY8_STRAF</name>
<dbReference type="InterPro" id="IPR035513">
    <property type="entry name" value="Invertase/methylesterase_inhib"/>
</dbReference>
<sequence>MAGYFYPEILFPAVIIVSYFVDGGLSGLGESKCLRVPQSKFSQTVGTTISEVRQVVNTISKFSGNVTDFRLNNATADCLYLMDFTVDLLTSVLSVSMNPNGVMK</sequence>
<dbReference type="SUPFAM" id="SSF101148">
    <property type="entry name" value="Plant invertase/pectin methylesterase inhibitor"/>
    <property type="match status" value="1"/>
</dbReference>
<dbReference type="EMBL" id="BKCP01008959">
    <property type="protein sequence ID" value="GER49959.1"/>
    <property type="molecule type" value="Genomic_DNA"/>
</dbReference>
<reference evidence="2" key="1">
    <citation type="journal article" date="2019" name="Curr. Biol.">
        <title>Genome Sequence of Striga asiatica Provides Insight into the Evolution of Plant Parasitism.</title>
        <authorList>
            <person name="Yoshida S."/>
            <person name="Kim S."/>
            <person name="Wafula E.K."/>
            <person name="Tanskanen J."/>
            <person name="Kim Y.M."/>
            <person name="Honaas L."/>
            <person name="Yang Z."/>
            <person name="Spallek T."/>
            <person name="Conn C.E."/>
            <person name="Ichihashi Y."/>
            <person name="Cheong K."/>
            <person name="Cui S."/>
            <person name="Der J.P."/>
            <person name="Gundlach H."/>
            <person name="Jiao Y."/>
            <person name="Hori C."/>
            <person name="Ishida J.K."/>
            <person name="Kasahara H."/>
            <person name="Kiba T."/>
            <person name="Kim M.S."/>
            <person name="Koo N."/>
            <person name="Laohavisit A."/>
            <person name="Lee Y.H."/>
            <person name="Lumba S."/>
            <person name="McCourt P."/>
            <person name="Mortimer J.C."/>
            <person name="Mutuku J.M."/>
            <person name="Nomura T."/>
            <person name="Sasaki-Sekimoto Y."/>
            <person name="Seto Y."/>
            <person name="Wang Y."/>
            <person name="Wakatake T."/>
            <person name="Sakakibara H."/>
            <person name="Demura T."/>
            <person name="Yamaguchi S."/>
            <person name="Yoneyama K."/>
            <person name="Manabe R.I."/>
            <person name="Nelson D.C."/>
            <person name="Schulman A.H."/>
            <person name="Timko M.P."/>
            <person name="dePamphilis C.W."/>
            <person name="Choi D."/>
            <person name="Shirasu K."/>
        </authorList>
    </citation>
    <scope>NUCLEOTIDE SEQUENCE [LARGE SCALE GENOMIC DNA]</scope>
    <source>
        <strain evidence="2">cv. UVA1</strain>
    </source>
</reference>
<evidence type="ECO:0000313" key="2">
    <source>
        <dbReference type="Proteomes" id="UP000325081"/>
    </source>
</evidence>
<comment type="caution">
    <text evidence="1">The sequence shown here is derived from an EMBL/GenBank/DDBJ whole genome shotgun (WGS) entry which is preliminary data.</text>
</comment>
<proteinExistence type="predicted"/>
<protein>
    <submittedName>
        <fullName evidence="1">Pectinesterase</fullName>
    </submittedName>
</protein>
<dbReference type="Proteomes" id="UP000325081">
    <property type="component" value="Unassembled WGS sequence"/>
</dbReference>
<evidence type="ECO:0000313" key="1">
    <source>
        <dbReference type="EMBL" id="GER49959.1"/>
    </source>
</evidence>
<dbReference type="AlphaFoldDB" id="A0A5A7QXY8"/>
<organism evidence="1 2">
    <name type="scientific">Striga asiatica</name>
    <name type="common">Asiatic witchweed</name>
    <name type="synonym">Buchnera asiatica</name>
    <dbReference type="NCBI Taxonomy" id="4170"/>
    <lineage>
        <taxon>Eukaryota</taxon>
        <taxon>Viridiplantae</taxon>
        <taxon>Streptophyta</taxon>
        <taxon>Embryophyta</taxon>
        <taxon>Tracheophyta</taxon>
        <taxon>Spermatophyta</taxon>
        <taxon>Magnoliopsida</taxon>
        <taxon>eudicotyledons</taxon>
        <taxon>Gunneridae</taxon>
        <taxon>Pentapetalae</taxon>
        <taxon>asterids</taxon>
        <taxon>lamiids</taxon>
        <taxon>Lamiales</taxon>
        <taxon>Orobanchaceae</taxon>
        <taxon>Buchnereae</taxon>
        <taxon>Striga</taxon>
    </lineage>
</organism>
<keyword evidence="2" id="KW-1185">Reference proteome</keyword>
<gene>
    <name evidence="1" type="ORF">STAS_27235</name>
</gene>